<dbReference type="Proteomes" id="UP000479710">
    <property type="component" value="Unassembled WGS sequence"/>
</dbReference>
<accession>A0A6G1CMN7</accession>
<evidence type="ECO:0000313" key="3">
    <source>
        <dbReference type="EMBL" id="KAF0901337.1"/>
    </source>
</evidence>
<name>A0A6G1CMN7_9ORYZ</name>
<comment type="caution">
    <text evidence="3">The sequence shown here is derived from an EMBL/GenBank/DDBJ whole genome shotgun (WGS) entry which is preliminary data.</text>
</comment>
<reference evidence="3 4" key="1">
    <citation type="submission" date="2019-11" db="EMBL/GenBank/DDBJ databases">
        <title>Whole genome sequence of Oryza granulata.</title>
        <authorList>
            <person name="Li W."/>
        </authorList>
    </citation>
    <scope>NUCLEOTIDE SEQUENCE [LARGE SCALE GENOMIC DNA]</scope>
    <source>
        <strain evidence="4">cv. Menghai</strain>
        <tissue evidence="3">Leaf</tissue>
    </source>
</reference>
<protein>
    <recommendedName>
        <fullName evidence="2">DUF4220 domain-containing protein</fullName>
    </recommendedName>
</protein>
<dbReference type="PANTHER" id="PTHR31325">
    <property type="entry name" value="OS01G0798800 PROTEIN-RELATED"/>
    <property type="match status" value="1"/>
</dbReference>
<gene>
    <name evidence="3" type="ORF">E2562_000221</name>
</gene>
<dbReference type="InterPro" id="IPR025315">
    <property type="entry name" value="DUF4220"/>
</dbReference>
<sequence length="247" mass="28147">MLLLWLAYLSADYVATFTLGRLALHVGDPRHHQLVLFWTPPLLLHLGSQETIAAFSIDDAMLWKRHLLGLVTQVALAIYIIAKSWHPNEQLLVALVLMFISGTIKYVERIWALMTASSSMEPGGDSVADHVLDVQDDVIIDAKSYFRELHGNFLGKDEQDLEVRDRRRRTADEAYEGLVMAADEGLRICLDFLTDMTPLLVWSKEDTVIDRTVENLRSSDPDTQVEMPYKLVEIQLSLIYDYTLCRV</sequence>
<dbReference type="AlphaFoldDB" id="A0A6G1CMN7"/>
<feature type="domain" description="DUF4220" evidence="2">
    <location>
        <begin position="5"/>
        <end position="242"/>
    </location>
</feature>
<evidence type="ECO:0000313" key="4">
    <source>
        <dbReference type="Proteomes" id="UP000479710"/>
    </source>
</evidence>
<dbReference type="OrthoDB" id="662777at2759"/>
<keyword evidence="1" id="KW-0732">Signal</keyword>
<dbReference type="EMBL" id="SPHZ02000008">
    <property type="protein sequence ID" value="KAF0901337.1"/>
    <property type="molecule type" value="Genomic_DNA"/>
</dbReference>
<feature type="chain" id="PRO_5026072178" description="DUF4220 domain-containing protein" evidence="1">
    <location>
        <begin position="17"/>
        <end position="247"/>
    </location>
</feature>
<feature type="signal peptide" evidence="1">
    <location>
        <begin position="1"/>
        <end position="16"/>
    </location>
</feature>
<keyword evidence="4" id="KW-1185">Reference proteome</keyword>
<organism evidence="3 4">
    <name type="scientific">Oryza meyeriana var. granulata</name>
    <dbReference type="NCBI Taxonomy" id="110450"/>
    <lineage>
        <taxon>Eukaryota</taxon>
        <taxon>Viridiplantae</taxon>
        <taxon>Streptophyta</taxon>
        <taxon>Embryophyta</taxon>
        <taxon>Tracheophyta</taxon>
        <taxon>Spermatophyta</taxon>
        <taxon>Magnoliopsida</taxon>
        <taxon>Liliopsida</taxon>
        <taxon>Poales</taxon>
        <taxon>Poaceae</taxon>
        <taxon>BOP clade</taxon>
        <taxon>Oryzoideae</taxon>
        <taxon>Oryzeae</taxon>
        <taxon>Oryzinae</taxon>
        <taxon>Oryza</taxon>
        <taxon>Oryza meyeriana</taxon>
    </lineage>
</organism>
<dbReference type="Pfam" id="PF13968">
    <property type="entry name" value="DUF4220"/>
    <property type="match status" value="1"/>
</dbReference>
<evidence type="ECO:0000259" key="2">
    <source>
        <dbReference type="Pfam" id="PF13968"/>
    </source>
</evidence>
<evidence type="ECO:0000256" key="1">
    <source>
        <dbReference type="SAM" id="SignalP"/>
    </source>
</evidence>
<proteinExistence type="predicted"/>